<evidence type="ECO:0008006" key="5">
    <source>
        <dbReference type="Google" id="ProtNLM"/>
    </source>
</evidence>
<protein>
    <recommendedName>
        <fullName evidence="5">Extracellular membrane protein CFEM domain-containing protein</fullName>
    </recommendedName>
</protein>
<accession>A0A1W2TPY2</accession>
<reference evidence="3" key="1">
    <citation type="submission" date="2016-03" db="EMBL/GenBank/DDBJ databases">
        <title>Draft genome sequence of Rosellinia necatrix.</title>
        <authorList>
            <person name="Kanematsu S."/>
        </authorList>
    </citation>
    <scope>NUCLEOTIDE SEQUENCE [LARGE SCALE GENOMIC DNA]</scope>
    <source>
        <strain evidence="3">W97</strain>
    </source>
</reference>
<evidence type="ECO:0000256" key="2">
    <source>
        <dbReference type="SAM" id="SignalP"/>
    </source>
</evidence>
<dbReference type="EMBL" id="DF977490">
    <property type="protein sequence ID" value="GAP90470.2"/>
    <property type="molecule type" value="Genomic_DNA"/>
</dbReference>
<gene>
    <name evidence="3" type="ORF">SAMD00023353_4500470</name>
</gene>
<organism evidence="3">
    <name type="scientific">Rosellinia necatrix</name>
    <name type="common">White root-rot fungus</name>
    <dbReference type="NCBI Taxonomy" id="77044"/>
    <lineage>
        <taxon>Eukaryota</taxon>
        <taxon>Fungi</taxon>
        <taxon>Dikarya</taxon>
        <taxon>Ascomycota</taxon>
        <taxon>Pezizomycotina</taxon>
        <taxon>Sordariomycetes</taxon>
        <taxon>Xylariomycetidae</taxon>
        <taxon>Xylariales</taxon>
        <taxon>Xylariaceae</taxon>
        <taxon>Rosellinia</taxon>
    </lineage>
</organism>
<feature type="region of interest" description="Disordered" evidence="1">
    <location>
        <begin position="111"/>
        <end position="152"/>
    </location>
</feature>
<proteinExistence type="predicted"/>
<feature type="signal peptide" evidence="2">
    <location>
        <begin position="1"/>
        <end position="24"/>
    </location>
</feature>
<sequence>MPSLQSTVILATALLGSLFQHAAAAAASPPSSPAGGVKRAGAEFPACIATCMRDSGCFDAKCVCRKAGDGILSDIVICMNQWCPADVTADDLIGPLEGQCDLPRAAVQDAEKKGGVADDEPTSTGKGGDDDAVTMTFDLGKPVTNPAGPATTVTPAASGTLTVTNAAAAAATTGLLTDEGASASSGGSLGAATSLPASPSSTAAAGDSSDDKDNAAGLAGRASIFGIVAAMGFALALGL</sequence>
<evidence type="ECO:0000313" key="4">
    <source>
        <dbReference type="Proteomes" id="UP000054516"/>
    </source>
</evidence>
<evidence type="ECO:0000313" key="3">
    <source>
        <dbReference type="EMBL" id="GAP90470.2"/>
    </source>
</evidence>
<feature type="chain" id="PRO_5012800233" description="Extracellular membrane protein CFEM domain-containing protein" evidence="2">
    <location>
        <begin position="25"/>
        <end position="239"/>
    </location>
</feature>
<name>A0A1W2TPY2_ROSNE</name>
<keyword evidence="4" id="KW-1185">Reference proteome</keyword>
<dbReference type="OrthoDB" id="4772680at2759"/>
<feature type="region of interest" description="Disordered" evidence="1">
    <location>
        <begin position="179"/>
        <end position="211"/>
    </location>
</feature>
<dbReference type="Proteomes" id="UP000054516">
    <property type="component" value="Unassembled WGS sequence"/>
</dbReference>
<feature type="compositionally biased region" description="Low complexity" evidence="1">
    <location>
        <begin position="142"/>
        <end position="152"/>
    </location>
</feature>
<evidence type="ECO:0000256" key="1">
    <source>
        <dbReference type="SAM" id="MobiDB-lite"/>
    </source>
</evidence>
<dbReference type="AlphaFoldDB" id="A0A1W2TPY2"/>
<feature type="compositionally biased region" description="Low complexity" evidence="1">
    <location>
        <begin position="179"/>
        <end position="207"/>
    </location>
</feature>
<keyword evidence="2" id="KW-0732">Signal</keyword>
<dbReference type="STRING" id="77044.A0A1W2TPY2"/>